<proteinExistence type="predicted"/>
<dbReference type="PRINTS" id="PR00420">
    <property type="entry name" value="RNGMNOXGNASE"/>
</dbReference>
<name>A0A919QWY5_9ACTN</name>
<dbReference type="Gene3D" id="3.30.9.10">
    <property type="entry name" value="D-Amino Acid Oxidase, subunit A, domain 2"/>
    <property type="match status" value="1"/>
</dbReference>
<protein>
    <submittedName>
        <fullName evidence="2">FAD-dependent oxidoreductase</fullName>
    </submittedName>
</protein>
<dbReference type="SUPFAM" id="SSF51905">
    <property type="entry name" value="FAD/NAD(P)-binding domain"/>
    <property type="match status" value="1"/>
</dbReference>
<dbReference type="Pfam" id="PF01494">
    <property type="entry name" value="FAD_binding_3"/>
    <property type="match status" value="1"/>
</dbReference>
<feature type="domain" description="FAD-binding" evidence="1">
    <location>
        <begin position="5"/>
        <end position="337"/>
    </location>
</feature>
<evidence type="ECO:0000313" key="2">
    <source>
        <dbReference type="EMBL" id="GII75636.1"/>
    </source>
</evidence>
<dbReference type="RefSeq" id="WP_203982294.1">
    <property type="nucleotide sequence ID" value="NZ_BOOU01000009.1"/>
</dbReference>
<dbReference type="Proteomes" id="UP000655287">
    <property type="component" value="Unassembled WGS sequence"/>
</dbReference>
<dbReference type="AlphaFoldDB" id="A0A919QWY5"/>
<sequence>MAGKTVLISGASIAGPALACWLGRHGFAPTVVEIAPRLRDGGYAVDFRAAHLPMLARLGILDELREVQTGGSPYSFVDAGGREVAAMPGEFAGGAVEVLRADLARVLYRHSAPTTEYVFGDTITSLTETPGGVEVTFRSGALRTFDLVIGADGLHSTVRRLAFGPESDYVTHFGYHVAGWSMPNHLGAGRTRLQYNTPGRLIGVAADHRDPGRADAMAVFATQGPPVHDRHDTAAQKRIIADRFAGAGWHTAELIDALWRADDLYFDTISRVDVPRWSAGRVALAGDAAHGASLSGMGTGAAMVGACVLAAELAAEADHRVAFARYEERIRDFARRCQQGSRTAGRFLAPRTRRGLWARNRMLNTRFMMDMMIRDADRRAENDRLDEFLAAPAA</sequence>
<comment type="caution">
    <text evidence="2">The sequence shown here is derived from an EMBL/GenBank/DDBJ whole genome shotgun (WGS) entry which is preliminary data.</text>
</comment>
<evidence type="ECO:0000259" key="1">
    <source>
        <dbReference type="Pfam" id="PF01494"/>
    </source>
</evidence>
<evidence type="ECO:0000313" key="3">
    <source>
        <dbReference type="Proteomes" id="UP000655287"/>
    </source>
</evidence>
<dbReference type="GO" id="GO:0071949">
    <property type="term" value="F:FAD binding"/>
    <property type="evidence" value="ECO:0007669"/>
    <property type="project" value="InterPro"/>
</dbReference>
<keyword evidence="3" id="KW-1185">Reference proteome</keyword>
<organism evidence="2 3">
    <name type="scientific">Sphaerisporangium rufum</name>
    <dbReference type="NCBI Taxonomy" id="1381558"/>
    <lineage>
        <taxon>Bacteria</taxon>
        <taxon>Bacillati</taxon>
        <taxon>Actinomycetota</taxon>
        <taxon>Actinomycetes</taxon>
        <taxon>Streptosporangiales</taxon>
        <taxon>Streptosporangiaceae</taxon>
        <taxon>Sphaerisporangium</taxon>
    </lineage>
</organism>
<dbReference type="PANTHER" id="PTHR46865">
    <property type="entry name" value="OXIDOREDUCTASE-RELATED"/>
    <property type="match status" value="1"/>
</dbReference>
<dbReference type="InterPro" id="IPR036188">
    <property type="entry name" value="FAD/NAD-bd_sf"/>
</dbReference>
<dbReference type="EMBL" id="BOOU01000009">
    <property type="protein sequence ID" value="GII75636.1"/>
    <property type="molecule type" value="Genomic_DNA"/>
</dbReference>
<dbReference type="Gene3D" id="3.50.50.60">
    <property type="entry name" value="FAD/NAD(P)-binding domain"/>
    <property type="match status" value="1"/>
</dbReference>
<dbReference type="PANTHER" id="PTHR46865:SF2">
    <property type="entry name" value="MONOOXYGENASE"/>
    <property type="match status" value="1"/>
</dbReference>
<accession>A0A919QWY5</accession>
<dbReference type="InterPro" id="IPR051704">
    <property type="entry name" value="FAD_aromatic-hydroxylase"/>
</dbReference>
<dbReference type="InterPro" id="IPR002938">
    <property type="entry name" value="FAD-bd"/>
</dbReference>
<gene>
    <name evidence="2" type="ORF">Sru01_06180</name>
</gene>
<reference evidence="2" key="1">
    <citation type="submission" date="2021-01" db="EMBL/GenBank/DDBJ databases">
        <title>Whole genome shotgun sequence of Sphaerisporangium rufum NBRC 109079.</title>
        <authorList>
            <person name="Komaki H."/>
            <person name="Tamura T."/>
        </authorList>
    </citation>
    <scope>NUCLEOTIDE SEQUENCE</scope>
    <source>
        <strain evidence="2">NBRC 109079</strain>
    </source>
</reference>